<dbReference type="SUPFAM" id="SSF53474">
    <property type="entry name" value="alpha/beta-Hydrolases"/>
    <property type="match status" value="1"/>
</dbReference>
<sequence>MAATGPSLFVASPLVTSTAGNSVRNRCLSSFRAMAVSADQKSSPATVATRSTEKGRWLEEKNRKGRKEEEELTSNIYSNPQEITNENGKTLREYFEECKDLMIQSKAGPPRWFTPLECGSHAPDSPLLLFLPDLVKLVERTVRSEYKRSPDRPIYIVGESLGACIALDIAARNPDVDLVLILANPATSFSRSQLQSLIPVLQVMPDQLSLYFSYMLNLASGDPLRMAFENVAKGLMPHQIVGELTQDLVAMSSYLGVLADMLPRETLLWKLQMLKSASSSANSHLHAVKNQALLLCSGKDQLFPSEEEAQRLYRMLPKCEKRVFEESGHFLFL</sequence>
<proteinExistence type="predicted"/>
<evidence type="ECO:0000313" key="4">
    <source>
        <dbReference type="Proteomes" id="UP000593561"/>
    </source>
</evidence>
<dbReference type="InterPro" id="IPR022742">
    <property type="entry name" value="Hydrolase_4"/>
</dbReference>
<dbReference type="Proteomes" id="UP000593561">
    <property type="component" value="Unassembled WGS sequence"/>
</dbReference>
<dbReference type="EMBL" id="JABFAC010000006">
    <property type="protein sequence ID" value="MBA0614406.1"/>
    <property type="molecule type" value="Genomic_DNA"/>
</dbReference>
<dbReference type="Gene3D" id="3.40.50.1820">
    <property type="entry name" value="alpha/beta hydrolase"/>
    <property type="match status" value="1"/>
</dbReference>
<evidence type="ECO:0000313" key="3">
    <source>
        <dbReference type="EMBL" id="MBA0614406.1"/>
    </source>
</evidence>
<accession>A0A7J8RM13</accession>
<dbReference type="AlphaFoldDB" id="A0A7J8RM13"/>
<reference evidence="3 4" key="1">
    <citation type="journal article" date="2019" name="Genome Biol. Evol.">
        <title>Insights into the evolution of the New World diploid cottons (Gossypium, subgenus Houzingenia) based on genome sequencing.</title>
        <authorList>
            <person name="Grover C.E."/>
            <person name="Arick M.A. 2nd"/>
            <person name="Thrash A."/>
            <person name="Conover J.L."/>
            <person name="Sanders W.S."/>
            <person name="Peterson D.G."/>
            <person name="Frelichowski J.E."/>
            <person name="Scheffler J.A."/>
            <person name="Scheffler B.E."/>
            <person name="Wendel J.F."/>
        </authorList>
    </citation>
    <scope>NUCLEOTIDE SEQUENCE [LARGE SCALE GENOMIC DNA]</scope>
    <source>
        <strain evidence="3">27</strain>
        <tissue evidence="3">Leaf</tissue>
    </source>
</reference>
<dbReference type="PANTHER" id="PTHR22753">
    <property type="entry name" value="TRANSMEMBRANE PROTEIN 68"/>
    <property type="match status" value="1"/>
</dbReference>
<feature type="non-terminal residue" evidence="3">
    <location>
        <position position="333"/>
    </location>
</feature>
<dbReference type="InterPro" id="IPR029058">
    <property type="entry name" value="AB_hydrolase_fold"/>
</dbReference>
<keyword evidence="4" id="KW-1185">Reference proteome</keyword>
<evidence type="ECO:0000256" key="1">
    <source>
        <dbReference type="SAM" id="MobiDB-lite"/>
    </source>
</evidence>
<organism evidence="3 4">
    <name type="scientific">Gossypium davidsonii</name>
    <name type="common">Davidson's cotton</name>
    <name type="synonym">Gossypium klotzschianum subsp. davidsonii</name>
    <dbReference type="NCBI Taxonomy" id="34287"/>
    <lineage>
        <taxon>Eukaryota</taxon>
        <taxon>Viridiplantae</taxon>
        <taxon>Streptophyta</taxon>
        <taxon>Embryophyta</taxon>
        <taxon>Tracheophyta</taxon>
        <taxon>Spermatophyta</taxon>
        <taxon>Magnoliopsida</taxon>
        <taxon>eudicotyledons</taxon>
        <taxon>Gunneridae</taxon>
        <taxon>Pentapetalae</taxon>
        <taxon>rosids</taxon>
        <taxon>malvids</taxon>
        <taxon>Malvales</taxon>
        <taxon>Malvaceae</taxon>
        <taxon>Malvoideae</taxon>
        <taxon>Gossypium</taxon>
    </lineage>
</organism>
<feature type="region of interest" description="Disordered" evidence="1">
    <location>
        <begin position="39"/>
        <end position="72"/>
    </location>
</feature>
<feature type="compositionally biased region" description="Polar residues" evidence="1">
    <location>
        <begin position="39"/>
        <end position="50"/>
    </location>
</feature>
<comment type="caution">
    <text evidence="3">The sequence shown here is derived from an EMBL/GenBank/DDBJ whole genome shotgun (WGS) entry which is preliminary data.</text>
</comment>
<feature type="compositionally biased region" description="Basic and acidic residues" evidence="1">
    <location>
        <begin position="51"/>
        <end position="69"/>
    </location>
</feature>
<evidence type="ECO:0000259" key="2">
    <source>
        <dbReference type="Pfam" id="PF12146"/>
    </source>
</evidence>
<dbReference type="PANTHER" id="PTHR22753:SF24">
    <property type="entry name" value="ESTERASE_LIPASE_THIOESTERASE FAMILY PROTEIN"/>
    <property type="match status" value="1"/>
</dbReference>
<dbReference type="GO" id="GO:0016020">
    <property type="term" value="C:membrane"/>
    <property type="evidence" value="ECO:0007669"/>
    <property type="project" value="TreeGrafter"/>
</dbReference>
<name>A0A7J8RM13_GOSDV</name>
<dbReference type="Pfam" id="PF12146">
    <property type="entry name" value="Hydrolase_4"/>
    <property type="match status" value="1"/>
</dbReference>
<feature type="domain" description="Serine aminopeptidase S33" evidence="2">
    <location>
        <begin position="133"/>
        <end position="331"/>
    </location>
</feature>
<gene>
    <name evidence="3" type="ORF">Godav_014706</name>
</gene>
<protein>
    <recommendedName>
        <fullName evidence="2">Serine aminopeptidase S33 domain-containing protein</fullName>
    </recommendedName>
</protein>